<dbReference type="EMBL" id="UIGB01000001">
    <property type="protein sequence ID" value="SUU85996.1"/>
    <property type="molecule type" value="Genomic_DNA"/>
</dbReference>
<accession>A0A380WB26</accession>
<evidence type="ECO:0000313" key="1">
    <source>
        <dbReference type="EMBL" id="SUU85996.1"/>
    </source>
</evidence>
<dbReference type="InterPro" id="IPR029069">
    <property type="entry name" value="HotDog_dom_sf"/>
</dbReference>
<dbReference type="OrthoDB" id="5174360at2"/>
<dbReference type="Gene3D" id="3.10.129.10">
    <property type="entry name" value="Hotdog Thioesterase"/>
    <property type="match status" value="1"/>
</dbReference>
<name>A0A380WB26_AFIFE</name>
<dbReference type="AlphaFoldDB" id="A0A380WB26"/>
<proteinExistence type="predicted"/>
<organism evidence="1 2">
    <name type="scientific">Afipia felis</name>
    <name type="common">Cat scratch disease bacillus</name>
    <dbReference type="NCBI Taxonomy" id="1035"/>
    <lineage>
        <taxon>Bacteria</taxon>
        <taxon>Pseudomonadati</taxon>
        <taxon>Pseudomonadota</taxon>
        <taxon>Alphaproteobacteria</taxon>
        <taxon>Hyphomicrobiales</taxon>
        <taxon>Nitrobacteraceae</taxon>
        <taxon>Afipia</taxon>
    </lineage>
</organism>
<sequence>MTDQHQRMVACRSPYRVEAYNSAKLSENRIHDDKVAREYGFEGGLVPGVDVLAYMIHVPVAEWGLAFLERGLIEVRFIKPVYDGDLLQIYSTKAVKGLNLTVESNGLKASGYTALATAPPVFSFDDFPDIPPIQTRTPIDLTSHAIGKRLGTTPCSWAGNAGVKYRADIRELDQIYAREGLVHPGVLQRLMNRVLMENAILGPWIHVASRMQLLSAIADRHELTMRAVVTNNYEKNGHWFIEIDALIVTDGQAPVAHCHHVAIYRPRRRAHEIDSLISQ</sequence>
<dbReference type="Proteomes" id="UP000254343">
    <property type="component" value="Unassembled WGS sequence"/>
</dbReference>
<dbReference type="SUPFAM" id="SSF54637">
    <property type="entry name" value="Thioesterase/thiol ester dehydrase-isomerase"/>
    <property type="match status" value="1"/>
</dbReference>
<dbReference type="RefSeq" id="WP_002716823.1">
    <property type="nucleotide sequence ID" value="NZ_UFSI01000001.1"/>
</dbReference>
<evidence type="ECO:0000313" key="2">
    <source>
        <dbReference type="Proteomes" id="UP000254343"/>
    </source>
</evidence>
<protein>
    <submittedName>
        <fullName evidence="1">Uncharacterized protein</fullName>
    </submittedName>
</protein>
<reference evidence="1 2" key="1">
    <citation type="submission" date="2018-06" db="EMBL/GenBank/DDBJ databases">
        <authorList>
            <consortium name="Pathogen Informatics"/>
            <person name="Doyle S."/>
        </authorList>
    </citation>
    <scope>NUCLEOTIDE SEQUENCE [LARGE SCALE GENOMIC DNA]</scope>
    <source>
        <strain evidence="1 2">NCTC12722</strain>
    </source>
</reference>
<gene>
    <name evidence="1" type="ORF">NCTC12722_03214</name>
</gene>